<dbReference type="Proteomes" id="UP000315283">
    <property type="component" value="Unassembled WGS sequence"/>
</dbReference>
<name>A0A520N6E5_9GAMM</name>
<dbReference type="AlphaFoldDB" id="A0A520N6E5"/>
<proteinExistence type="predicted"/>
<feature type="transmembrane region" description="Helical" evidence="1">
    <location>
        <begin position="25"/>
        <end position="45"/>
    </location>
</feature>
<dbReference type="InterPro" id="IPR019099">
    <property type="entry name" value="Uncharacterised_PGPGW_TM"/>
</dbReference>
<gene>
    <name evidence="2" type="ORF">EVA97_00910</name>
</gene>
<sequence>MRWLVALIPSDYFINKGTSEFKRRYPLIWIFSIVIKNTIGYALIFGGILMLVLPGQGLFTIFIGLILSNYPGKYKLERKLISIPSILKMVNWLRRKSNKPPLDI</sequence>
<reference evidence="2 3" key="1">
    <citation type="submission" date="2019-02" db="EMBL/GenBank/DDBJ databases">
        <title>Prokaryotic population dynamics and viral predation in marine succession experiment using metagenomics: the confinement effect.</title>
        <authorList>
            <person name="Haro-Moreno J.M."/>
            <person name="Rodriguez-Valera F."/>
            <person name="Lopez-Perez M."/>
        </authorList>
    </citation>
    <scope>NUCLEOTIDE SEQUENCE [LARGE SCALE GENOMIC DNA]</scope>
    <source>
        <strain evidence="2">MED-G164</strain>
    </source>
</reference>
<comment type="caution">
    <text evidence="2">The sequence shown here is derived from an EMBL/GenBank/DDBJ whole genome shotgun (WGS) entry which is preliminary data.</text>
</comment>
<evidence type="ECO:0000256" key="1">
    <source>
        <dbReference type="SAM" id="Phobius"/>
    </source>
</evidence>
<evidence type="ECO:0000313" key="3">
    <source>
        <dbReference type="Proteomes" id="UP000315283"/>
    </source>
</evidence>
<keyword evidence="1" id="KW-0812">Transmembrane</keyword>
<keyword evidence="1" id="KW-0472">Membrane</keyword>
<organism evidence="2 3">
    <name type="scientific">SAR86 cluster bacterium</name>
    <dbReference type="NCBI Taxonomy" id="2030880"/>
    <lineage>
        <taxon>Bacteria</taxon>
        <taxon>Pseudomonadati</taxon>
        <taxon>Pseudomonadota</taxon>
        <taxon>Gammaproteobacteria</taxon>
        <taxon>SAR86 cluster</taxon>
    </lineage>
</organism>
<accession>A0A520N6E5</accession>
<protein>
    <submittedName>
        <fullName evidence="2">Uncharacterized protein</fullName>
    </submittedName>
</protein>
<feature type="transmembrane region" description="Helical" evidence="1">
    <location>
        <begin position="51"/>
        <end position="70"/>
    </location>
</feature>
<keyword evidence="1" id="KW-1133">Transmembrane helix</keyword>
<dbReference type="EMBL" id="SHBJ01000004">
    <property type="protein sequence ID" value="RZO29061.1"/>
    <property type="molecule type" value="Genomic_DNA"/>
</dbReference>
<dbReference type="Pfam" id="PF09656">
    <property type="entry name" value="PGPGW"/>
    <property type="match status" value="1"/>
</dbReference>
<evidence type="ECO:0000313" key="2">
    <source>
        <dbReference type="EMBL" id="RZO29061.1"/>
    </source>
</evidence>